<gene>
    <name evidence="3" type="ORF">GQE99_19640</name>
</gene>
<name>A0A845MAA7_9RHOB</name>
<protein>
    <submittedName>
        <fullName evidence="3">DUF3859 domain-containing protein</fullName>
    </submittedName>
</protein>
<dbReference type="InterPro" id="IPR024331">
    <property type="entry name" value="DUF3859"/>
</dbReference>
<dbReference type="Pfam" id="PF12975">
    <property type="entry name" value="DUF3859"/>
    <property type="match status" value="1"/>
</dbReference>
<dbReference type="Gene3D" id="2.60.40.2390">
    <property type="match status" value="1"/>
</dbReference>
<proteinExistence type="predicted"/>
<feature type="chain" id="PRO_5032578386" evidence="1">
    <location>
        <begin position="29"/>
        <end position="189"/>
    </location>
</feature>
<reference evidence="3 4" key="1">
    <citation type="submission" date="2019-12" db="EMBL/GenBank/DDBJ databases">
        <title>Maritimibacter sp. nov. sp. isolated from sea sand.</title>
        <authorList>
            <person name="Kim J."/>
            <person name="Jeong S.E."/>
            <person name="Jung H.S."/>
            <person name="Jeon C.O."/>
        </authorList>
    </citation>
    <scope>NUCLEOTIDE SEQUENCE [LARGE SCALE GENOMIC DNA]</scope>
    <source>
        <strain evidence="3 4">DP07</strain>
    </source>
</reference>
<keyword evidence="4" id="KW-1185">Reference proteome</keyword>
<dbReference type="EMBL" id="WTUX01000022">
    <property type="protein sequence ID" value="MZR15237.1"/>
    <property type="molecule type" value="Genomic_DNA"/>
</dbReference>
<feature type="domain" description="DUF3859" evidence="2">
    <location>
        <begin position="42"/>
        <end position="169"/>
    </location>
</feature>
<evidence type="ECO:0000259" key="2">
    <source>
        <dbReference type="Pfam" id="PF12975"/>
    </source>
</evidence>
<organism evidence="3 4">
    <name type="scientific">Maritimibacter harenae</name>
    <dbReference type="NCBI Taxonomy" id="2606218"/>
    <lineage>
        <taxon>Bacteria</taxon>
        <taxon>Pseudomonadati</taxon>
        <taxon>Pseudomonadota</taxon>
        <taxon>Alphaproteobacteria</taxon>
        <taxon>Rhodobacterales</taxon>
        <taxon>Roseobacteraceae</taxon>
        <taxon>Maritimibacter</taxon>
    </lineage>
</organism>
<evidence type="ECO:0000313" key="4">
    <source>
        <dbReference type="Proteomes" id="UP000467322"/>
    </source>
</evidence>
<evidence type="ECO:0000256" key="1">
    <source>
        <dbReference type="SAM" id="SignalP"/>
    </source>
</evidence>
<dbReference type="Proteomes" id="UP000467322">
    <property type="component" value="Unassembled WGS sequence"/>
</dbReference>
<dbReference type="AlphaFoldDB" id="A0A845MAA7"/>
<sequence>MRLDMIKTALRPALIGGALVLSAVAARADMAPPRVGDGIVFVEAGLFCPLTATGREAAPDTERGYIDVIDQIMTADFATTTVPGEVGIGFGIRFKLPEGAPSRAARIVTTHPPFGSPPVTTESYATTVHGDSTNASLFTFDFPYEIALGEWTLSVEIGGEIVLSQRFNVVPAEESFIRASMCDGPAMTS</sequence>
<comment type="caution">
    <text evidence="3">The sequence shown here is derived from an EMBL/GenBank/DDBJ whole genome shotgun (WGS) entry which is preliminary data.</text>
</comment>
<dbReference type="RefSeq" id="WP_161353652.1">
    <property type="nucleotide sequence ID" value="NZ_WTUX01000022.1"/>
</dbReference>
<keyword evidence="1" id="KW-0732">Signal</keyword>
<evidence type="ECO:0000313" key="3">
    <source>
        <dbReference type="EMBL" id="MZR15237.1"/>
    </source>
</evidence>
<feature type="signal peptide" evidence="1">
    <location>
        <begin position="1"/>
        <end position="28"/>
    </location>
</feature>
<accession>A0A845MAA7</accession>